<protein>
    <submittedName>
        <fullName evidence="1">Uncharacterized protein</fullName>
    </submittedName>
</protein>
<reference evidence="2" key="1">
    <citation type="journal article" date="2013" name="Genome">
        <title>Draft Genome Sequences of Porphyromonas crevioricanis JCM 15906T and Porphyromonas cansulci JCM 13913T Isolated from a Canine Oral Cavity.</title>
        <authorList>
            <person name="Sakamoto M."/>
            <person name="Tanaka N."/>
            <person name="Shiwa Y."/>
            <person name="Yoshikawa H."/>
            <person name="Ohkuma M."/>
        </authorList>
    </citation>
    <scope>NUCLEOTIDE SEQUENCE [LARGE SCALE GENOMIC DNA]</scope>
    <source>
        <strain evidence="2">JCM 15906</strain>
    </source>
</reference>
<dbReference type="AlphaFoldDB" id="T1DUB0"/>
<dbReference type="Proteomes" id="UP000018031">
    <property type="component" value="Unassembled WGS sequence"/>
</dbReference>
<name>T1DUB0_9PORP</name>
<sequence length="46" mass="5259">MPEIYPTFERRGDGYLLLIVVEIIAPQYFSGCVVEGDPLFAKARKR</sequence>
<accession>T1DUB0</accession>
<dbReference type="EMBL" id="BAOU01000118">
    <property type="protein sequence ID" value="GAD06404.1"/>
    <property type="molecule type" value="Genomic_DNA"/>
</dbReference>
<evidence type="ECO:0000313" key="1">
    <source>
        <dbReference type="EMBL" id="GAD06404.1"/>
    </source>
</evidence>
<gene>
    <name evidence="1" type="ORF">PORCRE_2137</name>
</gene>
<proteinExistence type="predicted"/>
<reference evidence="1 2" key="2">
    <citation type="journal article" date="2013" name="Genome Announc.">
        <title>Draft Genome Sequences of Porphyromonas crevioricanis JCM 15906T and Porphyromonas cansulci JCM 13913T Isolated from a Canine Oral Cavity.</title>
        <authorList>
            <person name="Sakamoto M."/>
            <person name="Tanaka N."/>
            <person name="Shiwa Y."/>
            <person name="Yoshikawa H."/>
            <person name="Ohkuma M."/>
        </authorList>
    </citation>
    <scope>NUCLEOTIDE SEQUENCE [LARGE SCALE GENOMIC DNA]</scope>
    <source>
        <strain evidence="1 2">JCM 15906</strain>
    </source>
</reference>
<comment type="caution">
    <text evidence="1">The sequence shown here is derived from an EMBL/GenBank/DDBJ whole genome shotgun (WGS) entry which is preliminary data.</text>
</comment>
<evidence type="ECO:0000313" key="2">
    <source>
        <dbReference type="Proteomes" id="UP000018031"/>
    </source>
</evidence>
<organism evidence="1 2">
    <name type="scientific">Porphyromonas crevioricanis JCM 15906</name>
    <dbReference type="NCBI Taxonomy" id="1305617"/>
    <lineage>
        <taxon>Bacteria</taxon>
        <taxon>Pseudomonadati</taxon>
        <taxon>Bacteroidota</taxon>
        <taxon>Bacteroidia</taxon>
        <taxon>Bacteroidales</taxon>
        <taxon>Porphyromonadaceae</taxon>
        <taxon>Porphyromonas</taxon>
    </lineage>
</organism>